<organism evidence="1 2">
    <name type="scientific">Coemansia aciculifera</name>
    <dbReference type="NCBI Taxonomy" id="417176"/>
    <lineage>
        <taxon>Eukaryota</taxon>
        <taxon>Fungi</taxon>
        <taxon>Fungi incertae sedis</taxon>
        <taxon>Zoopagomycota</taxon>
        <taxon>Kickxellomycotina</taxon>
        <taxon>Kickxellomycetes</taxon>
        <taxon>Kickxellales</taxon>
        <taxon>Kickxellaceae</taxon>
        <taxon>Coemansia</taxon>
    </lineage>
</organism>
<name>A0ACC1M192_9FUNG</name>
<proteinExistence type="predicted"/>
<evidence type="ECO:0000313" key="1">
    <source>
        <dbReference type="EMBL" id="KAJ2890988.1"/>
    </source>
</evidence>
<protein>
    <submittedName>
        <fullName evidence="1">Uncharacterized protein</fullName>
    </submittedName>
</protein>
<evidence type="ECO:0000313" key="2">
    <source>
        <dbReference type="Proteomes" id="UP001139981"/>
    </source>
</evidence>
<sequence>MAGMDTKASALEIASTAELTKMIRQASDALDAAMREPNCEYFGAHVEALRKNYFELFRRLMVRNPYSSIRKDVVSKMWFRTIYPPIEQYRANIKQYESMLSWSPSQPPPSGIVDMDPIAIRRELSRWRARFQTFLQATSGLLLRLVAELAEAHGIVAAGTMVNLEAFALDYRALSTHAHGFDFVNCLRTELHPALSTVQRAALAIISRLLTYLGDLSRYRILYTSKKQSVANMVHAVASGTPQHQAKKSHDMWWPAKHFYRGAIKLAPHRGQSQNQLAVIYGYERNTLDGVFCYYRALTSHYRFRPAEANLRTILDNAIRAIRAPADPTPADSASGGYQYFDSKLYPNFTQLRFLFAIHQPSEKELARLAESGATPTRTLITAEMEQELIGDVGVASAKLVQGIKSGSLDDRQIVMAQAIHVFEQQQLSSLGVGDKETPLHDAVVARLSALLTMRVAESLCYALVSSLNEGMQRARELKSETDLVSRAAYRGVPALTMTLAWVVAAAVRVVKDSACQNYLAENDGMPISLLKRQVFAAVRDSGLLRNVARLKDTMDRARERVNRRAPPVAPLAWSDVLASEGGAVLAQRLWGGESDERSDGDLLVGWQLPDGTVWGKSLSQQANAKPLSWWWQLHSLLSLVHECVPVVLDISSSGPVSDRQPISGNEEEEEEEVDDDETVCFQGRPRIQSQSNVAVPSLPVGSAADASKQSLPATPQMVAADFRPQAVSLPSTSPASPPAPQQRQQQDKPL</sequence>
<dbReference type="Proteomes" id="UP001139981">
    <property type="component" value="Unassembled WGS sequence"/>
</dbReference>
<gene>
    <name evidence="1" type="ORF">IWW38_003829</name>
</gene>
<keyword evidence="2" id="KW-1185">Reference proteome</keyword>
<feature type="non-terminal residue" evidence="1">
    <location>
        <position position="751"/>
    </location>
</feature>
<reference evidence="1" key="1">
    <citation type="submission" date="2022-07" db="EMBL/GenBank/DDBJ databases">
        <title>Phylogenomic reconstructions and comparative analyses of Kickxellomycotina fungi.</title>
        <authorList>
            <person name="Reynolds N.K."/>
            <person name="Stajich J.E."/>
            <person name="Barry K."/>
            <person name="Grigoriev I.V."/>
            <person name="Crous P."/>
            <person name="Smith M.E."/>
        </authorList>
    </citation>
    <scope>NUCLEOTIDE SEQUENCE</scope>
    <source>
        <strain evidence="1">CBS 190363</strain>
    </source>
</reference>
<comment type="caution">
    <text evidence="1">The sequence shown here is derived from an EMBL/GenBank/DDBJ whole genome shotgun (WGS) entry which is preliminary data.</text>
</comment>
<dbReference type="EMBL" id="JANBVB010001135">
    <property type="protein sequence ID" value="KAJ2890988.1"/>
    <property type="molecule type" value="Genomic_DNA"/>
</dbReference>
<accession>A0ACC1M192</accession>